<dbReference type="PANTHER" id="PTHR37984:SF11">
    <property type="entry name" value="INTEGRASE CATALYTIC DOMAIN-CONTAINING PROTEIN"/>
    <property type="match status" value="1"/>
</dbReference>
<gene>
    <name evidence="2" type="ORF">AWC38_SpisGene22772</name>
</gene>
<feature type="region of interest" description="Disordered" evidence="1">
    <location>
        <begin position="64"/>
        <end position="93"/>
    </location>
</feature>
<proteinExistence type="predicted"/>
<sequence length="323" mass="35691">MVRLRKQARHCNFGTSLNDNLRDQLIELLTDFELKRTLLEHRNITLEEALDKARAWEAAGRQATNMTVNPVAQSGNYATGGKPDQRSRDSDRRQSYNADFVGDQSASDSEENCAFPFAVTENQGETCNVSRLKEPVLELNINGITTRVLIDSGSVRNLIGMEEYEELKAQGLNAKMEDCDKLLYAYGGRQLEVIGHVKVEISVGDKRIGSHLVVTKSGRCLLGHETSQALSLLCTSSSVSSQFVECNVVGENLALVLQAKYPTVFVGVGKLKDYKLKLHIDSKVTPVAQKPRRVPFARGEKVTAKVEDLIAKDIVERVNGPTS</sequence>
<evidence type="ECO:0000313" key="2">
    <source>
        <dbReference type="EMBL" id="PFX13171.1"/>
    </source>
</evidence>
<dbReference type="SUPFAM" id="SSF50630">
    <property type="entry name" value="Acid proteases"/>
    <property type="match status" value="1"/>
</dbReference>
<dbReference type="PANTHER" id="PTHR37984">
    <property type="entry name" value="PROTEIN CBG26694"/>
    <property type="match status" value="1"/>
</dbReference>
<feature type="compositionally biased region" description="Polar residues" evidence="1">
    <location>
        <begin position="64"/>
        <end position="77"/>
    </location>
</feature>
<dbReference type="Gene3D" id="2.40.70.10">
    <property type="entry name" value="Acid Proteases"/>
    <property type="match status" value="1"/>
</dbReference>
<reference evidence="3" key="1">
    <citation type="journal article" date="2017" name="bioRxiv">
        <title>Comparative analysis of the genomes of Stylophora pistillata and Acropora digitifera provides evidence for extensive differences between species of corals.</title>
        <authorList>
            <person name="Voolstra C.R."/>
            <person name="Li Y."/>
            <person name="Liew Y.J."/>
            <person name="Baumgarten S."/>
            <person name="Zoccola D."/>
            <person name="Flot J.-F."/>
            <person name="Tambutte S."/>
            <person name="Allemand D."/>
            <person name="Aranda M."/>
        </authorList>
    </citation>
    <scope>NUCLEOTIDE SEQUENCE [LARGE SCALE GENOMIC DNA]</scope>
</reference>
<evidence type="ECO:0000313" key="3">
    <source>
        <dbReference type="Proteomes" id="UP000225706"/>
    </source>
</evidence>
<dbReference type="EMBL" id="LSMT01001052">
    <property type="protein sequence ID" value="PFX13171.1"/>
    <property type="molecule type" value="Genomic_DNA"/>
</dbReference>
<organism evidence="2 3">
    <name type="scientific">Stylophora pistillata</name>
    <name type="common">Smooth cauliflower coral</name>
    <dbReference type="NCBI Taxonomy" id="50429"/>
    <lineage>
        <taxon>Eukaryota</taxon>
        <taxon>Metazoa</taxon>
        <taxon>Cnidaria</taxon>
        <taxon>Anthozoa</taxon>
        <taxon>Hexacorallia</taxon>
        <taxon>Scleractinia</taxon>
        <taxon>Astrocoeniina</taxon>
        <taxon>Pocilloporidae</taxon>
        <taxon>Stylophora</taxon>
    </lineage>
</organism>
<accession>A0A2B4R6A1</accession>
<dbReference type="InterPro" id="IPR021109">
    <property type="entry name" value="Peptidase_aspartic_dom_sf"/>
</dbReference>
<dbReference type="InterPro" id="IPR050951">
    <property type="entry name" value="Retrovirus_Pol_polyprotein"/>
</dbReference>
<dbReference type="OrthoDB" id="7759031at2759"/>
<keyword evidence="3" id="KW-1185">Reference proteome</keyword>
<comment type="caution">
    <text evidence="2">The sequence shown here is derived from an EMBL/GenBank/DDBJ whole genome shotgun (WGS) entry which is preliminary data.</text>
</comment>
<protein>
    <submittedName>
        <fullName evidence="2">Uncharacterized protein</fullName>
    </submittedName>
</protein>
<dbReference type="STRING" id="50429.A0A2B4R6A1"/>
<feature type="compositionally biased region" description="Basic and acidic residues" evidence="1">
    <location>
        <begin position="83"/>
        <end position="93"/>
    </location>
</feature>
<evidence type="ECO:0000256" key="1">
    <source>
        <dbReference type="SAM" id="MobiDB-lite"/>
    </source>
</evidence>
<dbReference type="Proteomes" id="UP000225706">
    <property type="component" value="Unassembled WGS sequence"/>
</dbReference>
<name>A0A2B4R6A1_STYPI</name>
<dbReference type="AlphaFoldDB" id="A0A2B4R6A1"/>